<gene>
    <name evidence="2" type="ORF">ACHAXA_003041</name>
</gene>
<feature type="compositionally biased region" description="Polar residues" evidence="1">
    <location>
        <begin position="464"/>
        <end position="487"/>
    </location>
</feature>
<keyword evidence="3" id="KW-1185">Reference proteome</keyword>
<protein>
    <submittedName>
        <fullName evidence="2">Uncharacterized protein</fullName>
    </submittedName>
</protein>
<feature type="compositionally biased region" description="Basic and acidic residues" evidence="1">
    <location>
        <begin position="76"/>
        <end position="113"/>
    </location>
</feature>
<evidence type="ECO:0000313" key="2">
    <source>
        <dbReference type="EMBL" id="KAL3817300.1"/>
    </source>
</evidence>
<reference evidence="2 3" key="1">
    <citation type="submission" date="2024-10" db="EMBL/GenBank/DDBJ databases">
        <title>Updated reference genomes for cyclostephanoid diatoms.</title>
        <authorList>
            <person name="Roberts W.R."/>
            <person name="Alverson A.J."/>
        </authorList>
    </citation>
    <scope>NUCLEOTIDE SEQUENCE [LARGE SCALE GENOMIC DNA]</scope>
    <source>
        <strain evidence="2 3">AJA228-03</strain>
    </source>
</reference>
<dbReference type="EMBL" id="JALLPB020000110">
    <property type="protein sequence ID" value="KAL3817300.1"/>
    <property type="molecule type" value="Genomic_DNA"/>
</dbReference>
<dbReference type="Proteomes" id="UP001530377">
    <property type="component" value="Unassembled WGS sequence"/>
</dbReference>
<evidence type="ECO:0000256" key="1">
    <source>
        <dbReference type="SAM" id="MobiDB-lite"/>
    </source>
</evidence>
<proteinExistence type="predicted"/>
<feature type="region of interest" description="Disordered" evidence="1">
    <location>
        <begin position="61"/>
        <end position="113"/>
    </location>
</feature>
<feature type="compositionally biased region" description="Low complexity" evidence="1">
    <location>
        <begin position="451"/>
        <end position="460"/>
    </location>
</feature>
<dbReference type="AlphaFoldDB" id="A0ABD3RYM1"/>
<comment type="caution">
    <text evidence="2">The sequence shown here is derived from an EMBL/GenBank/DDBJ whole genome shotgun (WGS) entry which is preliminary data.</text>
</comment>
<organism evidence="2 3">
    <name type="scientific">Cyclostephanos tholiformis</name>
    <dbReference type="NCBI Taxonomy" id="382380"/>
    <lineage>
        <taxon>Eukaryota</taxon>
        <taxon>Sar</taxon>
        <taxon>Stramenopiles</taxon>
        <taxon>Ochrophyta</taxon>
        <taxon>Bacillariophyta</taxon>
        <taxon>Coscinodiscophyceae</taxon>
        <taxon>Thalassiosirophycidae</taxon>
        <taxon>Stephanodiscales</taxon>
        <taxon>Stephanodiscaceae</taxon>
        <taxon>Cyclostephanos</taxon>
    </lineage>
</organism>
<sequence>MPVGSHPRPNVVFDIPYQVDFTVESRGRHLDITKRRLTWKFGFAHPPSVFPHLYDDDENYVGPPTTTTASPSTAITERRGGHDDGHDDGKNDDDPRLGGDDPPRRRPERRGVDCRGREHEIMLTWSLLTGKAHIYVDNREIYRHVPSSGDGGGSLNPFAASFHKGFDLPDHRRNGRHRIDIRCYACTPLGARNMIVNDAGETFHRYDLTVDGLSYFSMPAVFELGTDRMWEKVSRWCMHDPGGGGDGVGGGGGNGGGGGGGGDRHLYHGRAKGRLVDEYYFDKEKAKRRADEIYYGNDVVGGRSISTSEHRAMTPRTESDEERMVRIALEASLREWEENHAAVVPGIGAPPPPRHVPSRKDERNYAKTLTSIGEDTNLIDFGDENFDDMAPNYVVSPDGPSDVSIMADDDATTASFFPTTTPSQSYVAGMERMYHPPTAYQRVQPPPPPQQQQQGYYQDPTFRPPSQLNQAQRPWSGVGTVSSTTPITPRGMNTMMPPSDASFVVPPPPTWDDYNNAFGRFSELSVAGGASVVGGGGYTVTSGDPVMSPMSNGSIGMGSPMVQQQQQQQQHSVAQYGMQQAPRWQLQSFEPTAGGGGQVYVGGPFPSQMARGSNFDPLRSDPFAS</sequence>
<feature type="compositionally biased region" description="Low complexity" evidence="1">
    <location>
        <begin position="63"/>
        <end position="74"/>
    </location>
</feature>
<name>A0ABD3RYM1_9STRA</name>
<feature type="region of interest" description="Disordered" evidence="1">
    <location>
        <begin position="438"/>
        <end position="493"/>
    </location>
</feature>
<evidence type="ECO:0000313" key="3">
    <source>
        <dbReference type="Proteomes" id="UP001530377"/>
    </source>
</evidence>
<accession>A0ABD3RYM1</accession>